<keyword evidence="5 9" id="KW-0812">Transmembrane</keyword>
<keyword evidence="6" id="KW-0029">Amino-acid transport</keyword>
<dbReference type="InterPro" id="IPR010065">
    <property type="entry name" value="AA_ABC_transptr_permease_3TM"/>
</dbReference>
<dbReference type="InterPro" id="IPR035906">
    <property type="entry name" value="MetI-like_sf"/>
</dbReference>
<sequence>MPDVSLITMNIFDSIGAFFQSLYDQFVFVFIEGNRYTLIVDGLKNTLILSVFAALIGILVGLIVAVIRLPSNSLKTHNKFVGFLLAIPNWLANAYVSIIRGTPFVVQLLIMYQIIFGKSGMDKMMVAIIAFGLNSGAYVAEIFRAGIQSIDKGQSEAGRSLGLTSFMTMRYIIVPQAIKNVLPALGNEFIVLIKETAVVGYIALMDLTKAADFIISRTYTAYMPLIGVAIIYFIIIKILTKGLGVMERRLRASDSR</sequence>
<protein>
    <submittedName>
        <fullName evidence="11">Amino acid ABC transporter permease</fullName>
    </submittedName>
</protein>
<evidence type="ECO:0000256" key="7">
    <source>
        <dbReference type="ARBA" id="ARBA00022989"/>
    </source>
</evidence>
<evidence type="ECO:0000256" key="6">
    <source>
        <dbReference type="ARBA" id="ARBA00022970"/>
    </source>
</evidence>
<comment type="caution">
    <text evidence="11">The sequence shown here is derived from an EMBL/GenBank/DDBJ whole genome shotgun (WGS) entry which is preliminary data.</text>
</comment>
<dbReference type="InterPro" id="IPR043429">
    <property type="entry name" value="ArtM/GltK/GlnP/TcyL/YhdX-like"/>
</dbReference>
<evidence type="ECO:0000256" key="3">
    <source>
        <dbReference type="ARBA" id="ARBA00022448"/>
    </source>
</evidence>
<dbReference type="PANTHER" id="PTHR30614:SF20">
    <property type="entry name" value="GLUTAMINE TRANSPORT SYSTEM PERMEASE PROTEIN GLNP"/>
    <property type="match status" value="1"/>
</dbReference>
<evidence type="ECO:0000313" key="12">
    <source>
        <dbReference type="Proteomes" id="UP001489509"/>
    </source>
</evidence>
<evidence type="ECO:0000256" key="2">
    <source>
        <dbReference type="ARBA" id="ARBA00010072"/>
    </source>
</evidence>
<feature type="domain" description="ABC transmembrane type-1" evidence="10">
    <location>
        <begin position="43"/>
        <end position="243"/>
    </location>
</feature>
<keyword evidence="4" id="KW-1003">Cell membrane</keyword>
<dbReference type="Proteomes" id="UP001489509">
    <property type="component" value="Unassembled WGS sequence"/>
</dbReference>
<feature type="transmembrane region" description="Helical" evidence="9">
    <location>
        <begin position="124"/>
        <end position="143"/>
    </location>
</feature>
<feature type="transmembrane region" description="Helical" evidence="9">
    <location>
        <begin position="221"/>
        <end position="240"/>
    </location>
</feature>
<proteinExistence type="inferred from homology"/>
<dbReference type="Gene3D" id="1.10.3720.10">
    <property type="entry name" value="MetI-like"/>
    <property type="match status" value="1"/>
</dbReference>
<name>A0ABV1E4S3_9FIRM</name>
<comment type="subcellular location">
    <subcellularLocation>
        <location evidence="1 9">Cell membrane</location>
        <topology evidence="1 9">Multi-pass membrane protein</topology>
    </subcellularLocation>
</comment>
<evidence type="ECO:0000256" key="5">
    <source>
        <dbReference type="ARBA" id="ARBA00022692"/>
    </source>
</evidence>
<evidence type="ECO:0000256" key="1">
    <source>
        <dbReference type="ARBA" id="ARBA00004651"/>
    </source>
</evidence>
<comment type="similarity">
    <text evidence="2">Belongs to the binding-protein-dependent transport system permease family. HisMQ subfamily.</text>
</comment>
<dbReference type="RefSeq" id="WP_349220990.1">
    <property type="nucleotide sequence ID" value="NZ_JBBMFD010000038.1"/>
</dbReference>
<evidence type="ECO:0000256" key="9">
    <source>
        <dbReference type="RuleBase" id="RU363032"/>
    </source>
</evidence>
<keyword evidence="12" id="KW-1185">Reference proteome</keyword>
<keyword evidence="7 9" id="KW-1133">Transmembrane helix</keyword>
<keyword evidence="3 9" id="KW-0813">Transport</keyword>
<evidence type="ECO:0000256" key="8">
    <source>
        <dbReference type="ARBA" id="ARBA00023136"/>
    </source>
</evidence>
<dbReference type="SUPFAM" id="SSF161098">
    <property type="entry name" value="MetI-like"/>
    <property type="match status" value="1"/>
</dbReference>
<evidence type="ECO:0000259" key="10">
    <source>
        <dbReference type="PROSITE" id="PS50928"/>
    </source>
</evidence>
<evidence type="ECO:0000256" key="4">
    <source>
        <dbReference type="ARBA" id="ARBA00022475"/>
    </source>
</evidence>
<dbReference type="EMBL" id="JBBMFD010000038">
    <property type="protein sequence ID" value="MEQ2441720.1"/>
    <property type="molecule type" value="Genomic_DNA"/>
</dbReference>
<feature type="transmembrane region" description="Helical" evidence="9">
    <location>
        <begin position="47"/>
        <end position="70"/>
    </location>
</feature>
<feature type="transmembrane region" description="Helical" evidence="9">
    <location>
        <begin position="90"/>
        <end position="112"/>
    </location>
</feature>
<evidence type="ECO:0000313" key="11">
    <source>
        <dbReference type="EMBL" id="MEQ2441720.1"/>
    </source>
</evidence>
<accession>A0ABV1E4S3</accession>
<dbReference type="PANTHER" id="PTHR30614">
    <property type="entry name" value="MEMBRANE COMPONENT OF AMINO ACID ABC TRANSPORTER"/>
    <property type="match status" value="1"/>
</dbReference>
<gene>
    <name evidence="11" type="ORF">WMO26_12855</name>
</gene>
<dbReference type="CDD" id="cd06261">
    <property type="entry name" value="TM_PBP2"/>
    <property type="match status" value="1"/>
</dbReference>
<organism evidence="11 12">
    <name type="scientific">Solibaculum intestinale</name>
    <dbReference type="NCBI Taxonomy" id="3133165"/>
    <lineage>
        <taxon>Bacteria</taxon>
        <taxon>Bacillati</taxon>
        <taxon>Bacillota</taxon>
        <taxon>Clostridia</taxon>
        <taxon>Eubacteriales</taxon>
        <taxon>Oscillospiraceae</taxon>
        <taxon>Solibaculum</taxon>
    </lineage>
</organism>
<reference evidence="11 12" key="1">
    <citation type="submission" date="2024-03" db="EMBL/GenBank/DDBJ databases">
        <title>Human intestinal bacterial collection.</title>
        <authorList>
            <person name="Pauvert C."/>
            <person name="Hitch T.C.A."/>
            <person name="Clavel T."/>
        </authorList>
    </citation>
    <scope>NUCLEOTIDE SEQUENCE [LARGE SCALE GENOMIC DNA]</scope>
    <source>
        <strain evidence="11 12">CLA-JM-H44</strain>
    </source>
</reference>
<dbReference type="Pfam" id="PF00528">
    <property type="entry name" value="BPD_transp_1"/>
    <property type="match status" value="1"/>
</dbReference>
<dbReference type="NCBIfam" id="TIGR01726">
    <property type="entry name" value="HEQRo_perm_3TM"/>
    <property type="match status" value="1"/>
</dbReference>
<keyword evidence="8 9" id="KW-0472">Membrane</keyword>
<dbReference type="InterPro" id="IPR000515">
    <property type="entry name" value="MetI-like"/>
</dbReference>
<dbReference type="PROSITE" id="PS50928">
    <property type="entry name" value="ABC_TM1"/>
    <property type="match status" value="1"/>
</dbReference>